<protein>
    <recommendedName>
        <fullName evidence="2">Ubiquitin-like domain-containing protein</fullName>
    </recommendedName>
</protein>
<feature type="compositionally biased region" description="Polar residues" evidence="1">
    <location>
        <begin position="362"/>
        <end position="371"/>
    </location>
</feature>
<keyword evidence="4" id="KW-1185">Reference proteome</keyword>
<evidence type="ECO:0000313" key="3">
    <source>
        <dbReference type="EMBL" id="CAL1543021.1"/>
    </source>
</evidence>
<dbReference type="AlphaFoldDB" id="A0AAV2I883"/>
<dbReference type="InterPro" id="IPR029071">
    <property type="entry name" value="Ubiquitin-like_domsf"/>
</dbReference>
<comment type="caution">
    <text evidence="3">The sequence shown here is derived from an EMBL/GenBank/DDBJ whole genome shotgun (WGS) entry which is preliminary data.</text>
</comment>
<dbReference type="Proteomes" id="UP001497497">
    <property type="component" value="Unassembled WGS sequence"/>
</dbReference>
<feature type="domain" description="Ubiquitin-like" evidence="2">
    <location>
        <begin position="1"/>
        <end position="75"/>
    </location>
</feature>
<dbReference type="InterPro" id="IPR036770">
    <property type="entry name" value="Ankyrin_rpt-contain_sf"/>
</dbReference>
<feature type="compositionally biased region" description="Polar residues" evidence="1">
    <location>
        <begin position="529"/>
        <end position="550"/>
    </location>
</feature>
<dbReference type="SUPFAM" id="SSF54236">
    <property type="entry name" value="Ubiquitin-like"/>
    <property type="match status" value="2"/>
</dbReference>
<dbReference type="PANTHER" id="PTHR46885">
    <property type="entry name" value="PROTEIN ANKUB1"/>
    <property type="match status" value="1"/>
</dbReference>
<evidence type="ECO:0000313" key="4">
    <source>
        <dbReference type="Proteomes" id="UP001497497"/>
    </source>
</evidence>
<dbReference type="PROSITE" id="PS50053">
    <property type="entry name" value="UBIQUITIN_2"/>
    <property type="match status" value="2"/>
</dbReference>
<dbReference type="EMBL" id="CAXITT010000520">
    <property type="protein sequence ID" value="CAL1543021.1"/>
    <property type="molecule type" value="Genomic_DNA"/>
</dbReference>
<reference evidence="3 4" key="1">
    <citation type="submission" date="2024-04" db="EMBL/GenBank/DDBJ databases">
        <authorList>
            <consortium name="Genoscope - CEA"/>
            <person name="William W."/>
        </authorList>
    </citation>
    <scope>NUCLEOTIDE SEQUENCE [LARGE SCALE GENOMIC DNA]</scope>
</reference>
<gene>
    <name evidence="3" type="ORF">GSLYS_00016555001</name>
</gene>
<dbReference type="Gene3D" id="3.10.20.90">
    <property type="entry name" value="Phosphatidylinositol 3-kinase Catalytic Subunit, Chain A, domain 1"/>
    <property type="match status" value="1"/>
</dbReference>
<feature type="region of interest" description="Disordered" evidence="1">
    <location>
        <begin position="529"/>
        <end position="623"/>
    </location>
</feature>
<dbReference type="InterPro" id="IPR000626">
    <property type="entry name" value="Ubiquitin-like_dom"/>
</dbReference>
<dbReference type="Gene3D" id="1.25.40.20">
    <property type="entry name" value="Ankyrin repeat-containing domain"/>
    <property type="match status" value="1"/>
</dbReference>
<dbReference type="SUPFAM" id="SSF48403">
    <property type="entry name" value="Ankyrin repeat"/>
    <property type="match status" value="1"/>
</dbReference>
<evidence type="ECO:0000256" key="1">
    <source>
        <dbReference type="SAM" id="MobiDB-lite"/>
    </source>
</evidence>
<feature type="compositionally biased region" description="Basic and acidic residues" evidence="1">
    <location>
        <begin position="372"/>
        <end position="384"/>
    </location>
</feature>
<feature type="compositionally biased region" description="Polar residues" evidence="1">
    <location>
        <begin position="562"/>
        <end position="588"/>
    </location>
</feature>
<accession>A0AAV2I883</accession>
<feature type="domain" description="Ubiquitin-like" evidence="2">
    <location>
        <begin position="71"/>
        <end position="156"/>
    </location>
</feature>
<organism evidence="3 4">
    <name type="scientific">Lymnaea stagnalis</name>
    <name type="common">Great pond snail</name>
    <name type="synonym">Helix stagnalis</name>
    <dbReference type="NCBI Taxonomy" id="6523"/>
    <lineage>
        <taxon>Eukaryota</taxon>
        <taxon>Metazoa</taxon>
        <taxon>Spiralia</taxon>
        <taxon>Lophotrochozoa</taxon>
        <taxon>Mollusca</taxon>
        <taxon>Gastropoda</taxon>
        <taxon>Heterobranchia</taxon>
        <taxon>Euthyneura</taxon>
        <taxon>Panpulmonata</taxon>
        <taxon>Hygrophila</taxon>
        <taxon>Lymnaeoidea</taxon>
        <taxon>Lymnaeidae</taxon>
        <taxon>Lymnaea</taxon>
    </lineage>
</organism>
<dbReference type="PANTHER" id="PTHR46885:SF1">
    <property type="entry name" value="PROTEIN ANKUB1"/>
    <property type="match status" value="1"/>
</dbReference>
<name>A0AAV2I883_LYMST</name>
<evidence type="ECO:0000259" key="2">
    <source>
        <dbReference type="PROSITE" id="PS50053"/>
    </source>
</evidence>
<feature type="compositionally biased region" description="Basic residues" evidence="1">
    <location>
        <begin position="600"/>
        <end position="611"/>
    </location>
</feature>
<feature type="region of interest" description="Disordered" evidence="1">
    <location>
        <begin position="361"/>
        <end position="396"/>
    </location>
</feature>
<proteinExistence type="predicted"/>
<feature type="compositionally biased region" description="Polar residues" evidence="1">
    <location>
        <begin position="445"/>
        <end position="468"/>
    </location>
</feature>
<feature type="region of interest" description="Disordered" evidence="1">
    <location>
        <begin position="439"/>
        <end position="469"/>
    </location>
</feature>
<sequence length="721" mass="80446">MLIFGSFRGQRLTLHIPIGQTVHELKEKIKEMLGISGDLYRQDKKVLALNYAGSDLGDSWVFSDLGLLPGTNIKIKLKEEVKPVLYIKCSHSQETLSVYEDMSITQMKMDQIRSIASTKSGLPVGIFRLTTLDGREMFDSQRLEDYGVDIGHTILLENWDGWNEFLNLTVMGFTPQVMSQVGGDEVVARFQMKVALYISSHFGHVGLARCLLKQGCRSDEPTGYHPARTWCKQNGHKDSLKCPVHEAALCGQLVVLKLFVLHDITCLKAKDGNGLEPINLTLRNKIKNCASFLMSKQWSKVSITKTFSVRLGTYTQLRRWCDRAKERAYLRHGVSKSSLKRRSFQSGPLVSHGIFVDGFSRSPMNGRTKASLQKEERDAREQRKTAVLNDESTTTGKADPESYFKALAAVQNFKANQRAPAKFPKRWGKMVENNKAGVRDVSEPSGFSKNTKNTRPYQEPTPTGNFITKSRCDETKLPDISSKSVRMSGSHHSSFSGELAEAVQFNRELSQNANKGAVRLTKSSKNAFFMSSSQPRGSLKTSQIPQSSPDGSGAYKLDARASISSDINGEQQRTWASNVAPSLTSSSDQIEDVVTEDAKKSRKSRPRKRQGRMSSAVLLSKSRSSEGSIPLPLISGEQARRPFFYHRGQREDGLVESTLELVSKYRGDTSRERAIKSLTLANTFSRKPWLDQVRMALSLTSKSLRRSMPSLGEPRVGLTAH</sequence>
<dbReference type="InterPro" id="IPR042788">
    <property type="entry name" value="ANKUB1"/>
</dbReference>